<evidence type="ECO:0000259" key="1">
    <source>
        <dbReference type="Pfam" id="PF13539"/>
    </source>
</evidence>
<dbReference type="CDD" id="cd14845">
    <property type="entry name" value="L-Ala-D-Glu_peptidase_like"/>
    <property type="match status" value="1"/>
</dbReference>
<dbReference type="EMBL" id="JMTB01000062">
    <property type="protein sequence ID" value="KFC07445.1"/>
    <property type="molecule type" value="Genomic_DNA"/>
</dbReference>
<dbReference type="Proteomes" id="UP000028630">
    <property type="component" value="Unassembled WGS sequence"/>
</dbReference>
<evidence type="ECO:0000313" key="2">
    <source>
        <dbReference type="EMBL" id="KFC07445.1"/>
    </source>
</evidence>
<dbReference type="InterPro" id="IPR039561">
    <property type="entry name" value="Peptidase_M15C"/>
</dbReference>
<dbReference type="InterPro" id="IPR009045">
    <property type="entry name" value="Zn_M74/Hedgehog-like"/>
</dbReference>
<keyword evidence="3" id="KW-1185">Reference proteome</keyword>
<dbReference type="GO" id="GO:0016798">
    <property type="term" value="F:hydrolase activity, acting on glycosyl bonds"/>
    <property type="evidence" value="ECO:0007669"/>
    <property type="project" value="UniProtKB-KW"/>
</dbReference>
<dbReference type="EC" id="3.2.1.-" evidence="2"/>
<keyword evidence="2" id="KW-0378">Hydrolase</keyword>
<accession>A0A085AB50</accession>
<evidence type="ECO:0000313" key="3">
    <source>
        <dbReference type="Proteomes" id="UP000028630"/>
    </source>
</evidence>
<gene>
    <name evidence="2" type="ORF">GTGU_01829</name>
</gene>
<organism evidence="2 3">
    <name type="scientific">Trabulsiella guamensis ATCC 49490</name>
    <dbReference type="NCBI Taxonomy" id="1005994"/>
    <lineage>
        <taxon>Bacteria</taxon>
        <taxon>Pseudomonadati</taxon>
        <taxon>Pseudomonadota</taxon>
        <taxon>Gammaproteobacteria</taxon>
        <taxon>Enterobacterales</taxon>
        <taxon>Enterobacteriaceae</taxon>
        <taxon>Trabulsiella</taxon>
    </lineage>
</organism>
<dbReference type="Pfam" id="PF13539">
    <property type="entry name" value="Peptidase_M15_4"/>
    <property type="match status" value="1"/>
</dbReference>
<dbReference type="OrthoDB" id="8479979at2"/>
<sequence length="129" mass="14530">MQSFKFSERSVKNLQGVHPDLVAICQKALDLTLIDFGITEGLRTLEKQKEMVRTGKSQTMKSRHLTGHAIDVFAYPTPAGSWDFADYELISNAFKQAAKSLGHSIEWGGDWKTLKDGPHFQLTWSEYPA</sequence>
<name>A0A085AB50_9ENTR</name>
<dbReference type="Gene3D" id="3.30.1380.10">
    <property type="match status" value="1"/>
</dbReference>
<dbReference type="AlphaFoldDB" id="A0A085AB50"/>
<comment type="caution">
    <text evidence="2">The sequence shown here is derived from an EMBL/GenBank/DDBJ whole genome shotgun (WGS) entry which is preliminary data.</text>
</comment>
<dbReference type="eggNOG" id="COG3108">
    <property type="taxonomic scope" value="Bacteria"/>
</dbReference>
<protein>
    <submittedName>
        <fullName evidence="2">Endolysin</fullName>
        <ecNumber evidence="2">3.2.1.-</ecNumber>
        <ecNumber evidence="2">3.4.-.-</ecNumber>
    </submittedName>
</protein>
<dbReference type="EC" id="3.4.-.-" evidence="2"/>
<feature type="domain" description="Peptidase M15C" evidence="1">
    <location>
        <begin position="57"/>
        <end position="122"/>
    </location>
</feature>
<dbReference type="GO" id="GO:0008233">
    <property type="term" value="F:peptidase activity"/>
    <property type="evidence" value="ECO:0007669"/>
    <property type="project" value="InterPro"/>
</dbReference>
<proteinExistence type="predicted"/>
<reference evidence="3" key="1">
    <citation type="submission" date="2014-05" db="EMBL/GenBank/DDBJ databases">
        <title>ATOL: Assembling a taxonomically balanced genome-scale reconstruction of the evolutionary history of the Enterobacteriaceae.</title>
        <authorList>
            <person name="Plunkett G. III"/>
            <person name="Neeno-Eckwall E.C."/>
            <person name="Glasner J.D."/>
            <person name="Perna N.T."/>
        </authorList>
    </citation>
    <scope>NUCLEOTIDE SEQUENCE [LARGE SCALE GENOMIC DNA]</scope>
    <source>
        <strain evidence="3">ATCC 49490</strain>
    </source>
</reference>
<keyword evidence="2" id="KW-0326">Glycosidase</keyword>
<dbReference type="SUPFAM" id="SSF55166">
    <property type="entry name" value="Hedgehog/DD-peptidase"/>
    <property type="match status" value="1"/>
</dbReference>